<organism evidence="2 3">
    <name type="scientific">Methanoregula formicica (strain DSM 22288 / NBRC 105244 / SMSP)</name>
    <dbReference type="NCBI Taxonomy" id="593750"/>
    <lineage>
        <taxon>Archaea</taxon>
        <taxon>Methanobacteriati</taxon>
        <taxon>Methanobacteriota</taxon>
        <taxon>Stenosarchaea group</taxon>
        <taxon>Methanomicrobia</taxon>
        <taxon>Methanomicrobiales</taxon>
        <taxon>Methanoregulaceae</taxon>
        <taxon>Methanoregula</taxon>
    </lineage>
</organism>
<proteinExistence type="predicted"/>
<name>L0HJ40_METFS</name>
<evidence type="ECO:0000313" key="3">
    <source>
        <dbReference type="Proteomes" id="UP000010824"/>
    </source>
</evidence>
<protein>
    <submittedName>
        <fullName evidence="2">Uncharacterized protein</fullName>
    </submittedName>
</protein>
<reference evidence="2 3" key="2">
    <citation type="journal article" date="2014" name="Genome Announc.">
        <title>Complete Genome Sequence of Methanoregula formicica SMSPT, a Mesophilic Hydrogenotrophic Methanogen Isolated from a Methanogenic Upflow Anaerobic Sludge Blanket Reactor.</title>
        <authorList>
            <person name="Yamamoto K."/>
            <person name="Tamaki H."/>
            <person name="Cadillo-Quiroz H."/>
            <person name="Imachi H."/>
            <person name="Kyrpides N."/>
            <person name="Woyke T."/>
            <person name="Goodwin L."/>
            <person name="Zinder S.H."/>
            <person name="Kamagata Y."/>
            <person name="Liu W.T."/>
        </authorList>
    </citation>
    <scope>NUCLEOTIDE SEQUENCE [LARGE SCALE GENOMIC DNA]</scope>
    <source>
        <strain evidence="3">DSM 22288 / NBRC 105244 / SMSP</strain>
    </source>
</reference>
<reference evidence="3" key="1">
    <citation type="submission" date="2011-12" db="EMBL/GenBank/DDBJ databases">
        <title>Complete sequence of Methanoregula formicicum SMSP.</title>
        <authorList>
            <person name="Lucas S."/>
            <person name="Han J."/>
            <person name="Lapidus A."/>
            <person name="Cheng J.-F."/>
            <person name="Goodwin L."/>
            <person name="Pitluck S."/>
            <person name="Peters L."/>
            <person name="Ovchinnikova G."/>
            <person name="Teshima H."/>
            <person name="Detter J.C."/>
            <person name="Han C."/>
            <person name="Tapia R."/>
            <person name="Land M."/>
            <person name="Hauser L."/>
            <person name="Kyrpides N."/>
            <person name="Ivanova N."/>
            <person name="Pagani I."/>
            <person name="Imachi H."/>
            <person name="Tamaki H."/>
            <person name="Sekiguchi Y."/>
            <person name="Kamagata Y."/>
            <person name="Cadillo-Quiroz H."/>
            <person name="Zinder S."/>
            <person name="Liu W.-T."/>
            <person name="Woyke T."/>
        </authorList>
    </citation>
    <scope>NUCLEOTIDE SEQUENCE [LARGE SCALE GENOMIC DNA]</scope>
    <source>
        <strain evidence="3">DSM 22288 / NBRC 105244 / SMSP</strain>
    </source>
</reference>
<keyword evidence="1" id="KW-0472">Membrane</keyword>
<keyword evidence="1" id="KW-0812">Transmembrane</keyword>
<dbReference type="GeneID" id="14309484"/>
<evidence type="ECO:0000256" key="1">
    <source>
        <dbReference type="SAM" id="Phobius"/>
    </source>
</evidence>
<dbReference type="STRING" id="593750.Metfor_2092"/>
<feature type="transmembrane region" description="Helical" evidence="1">
    <location>
        <begin position="7"/>
        <end position="31"/>
    </location>
</feature>
<dbReference type="KEGG" id="mfo:Metfor_2092"/>
<dbReference type="HOGENOM" id="CLU_890291_0_0_2"/>
<dbReference type="AlphaFoldDB" id="L0HJ40"/>
<dbReference type="RefSeq" id="WP_015286062.1">
    <property type="nucleotide sequence ID" value="NC_019943.1"/>
</dbReference>
<keyword evidence="3" id="KW-1185">Reference proteome</keyword>
<accession>L0HJ40</accession>
<dbReference type="Proteomes" id="UP000010824">
    <property type="component" value="Chromosome"/>
</dbReference>
<gene>
    <name evidence="2" type="ordered locus">Metfor_2092</name>
</gene>
<dbReference type="OrthoDB" id="117913at2157"/>
<keyword evidence="1" id="KW-1133">Transmembrane helix</keyword>
<dbReference type="EMBL" id="CP003167">
    <property type="protein sequence ID" value="AGB03099.1"/>
    <property type="molecule type" value="Genomic_DNA"/>
</dbReference>
<dbReference type="InParanoid" id="L0HJ40"/>
<sequence precursor="true">MIKKKYLLFAGVLSAIILTGMFLVIIVTAFFPSLFLPAIAIDPVTNANIDTHNRLVLTGTTTLSDMNQIHLTIVRRSPGPVQGAGSPATEVRGFARLLSDTGERNPWKGYADISSLDPGDYLITFVTVTYSENFTKRTESEPLATLPFTLGDERAGPGSLRKNVIADIPFKRINTPNATEYQGTQDYITIDTFPEIQTDDVYTLSGTTSLPPGEELMVEVLPYVSGAGIDLVIDPKSQSQMTGIFSSVVGMVSVSDGSYGPDYWTFELETYLLAPGQYIMKVSNNEYNQANMTKPAGGLSSSRVFTVTERSS</sequence>
<evidence type="ECO:0000313" key="2">
    <source>
        <dbReference type="EMBL" id="AGB03099.1"/>
    </source>
</evidence>
<dbReference type="eggNOG" id="arCOG03906">
    <property type="taxonomic scope" value="Archaea"/>
</dbReference>